<dbReference type="Gene3D" id="3.40.50.300">
    <property type="entry name" value="P-loop containing nucleotide triphosphate hydrolases"/>
    <property type="match status" value="1"/>
</dbReference>
<dbReference type="InterPro" id="IPR026314">
    <property type="entry name" value="YLP_motif_con_p1"/>
</dbReference>
<dbReference type="PANTHER" id="PTHR13413:SF0">
    <property type="entry name" value="YLP MOTIF-CONTAINING PROTEIN 1"/>
    <property type="match status" value="1"/>
</dbReference>
<keyword evidence="3" id="KW-1185">Reference proteome</keyword>
<dbReference type="Proteomes" id="UP001497392">
    <property type="component" value="Unassembled WGS sequence"/>
</dbReference>
<reference evidence="2 3" key="1">
    <citation type="submission" date="2024-06" db="EMBL/GenBank/DDBJ databases">
        <authorList>
            <person name="Kraege A."/>
            <person name="Thomma B."/>
        </authorList>
    </citation>
    <scope>NUCLEOTIDE SEQUENCE [LARGE SCALE GENOMIC DNA]</scope>
</reference>
<feature type="region of interest" description="Disordered" evidence="1">
    <location>
        <begin position="450"/>
        <end position="470"/>
    </location>
</feature>
<dbReference type="SUPFAM" id="SSF52540">
    <property type="entry name" value="P-loop containing nucleoside triphosphate hydrolases"/>
    <property type="match status" value="1"/>
</dbReference>
<dbReference type="PANTHER" id="PTHR13413">
    <property type="entry name" value="YLP MOTIF CONTAINING PROTEIN NUCLEAR PROTEIN ZAP"/>
    <property type="match status" value="1"/>
</dbReference>
<feature type="region of interest" description="Disordered" evidence="1">
    <location>
        <begin position="20"/>
        <end position="114"/>
    </location>
</feature>
<accession>A0ABP1FN26</accession>
<feature type="compositionally biased region" description="Pro residues" evidence="1">
    <location>
        <begin position="86"/>
        <end position="103"/>
    </location>
</feature>
<feature type="region of interest" description="Disordered" evidence="1">
    <location>
        <begin position="322"/>
        <end position="347"/>
    </location>
</feature>
<feature type="compositionally biased region" description="Basic and acidic residues" evidence="1">
    <location>
        <begin position="450"/>
        <end position="461"/>
    </location>
</feature>
<protein>
    <submittedName>
        <fullName evidence="2">G2004 protein</fullName>
    </submittedName>
</protein>
<feature type="region of interest" description="Disordered" evidence="1">
    <location>
        <begin position="366"/>
        <end position="393"/>
    </location>
</feature>
<proteinExistence type="predicted"/>
<name>A0ABP1FN26_9CHLO</name>
<sequence>MSNPYAQMYGQTWSQASRAGAYALHQQPQAGPPSGYGNPHGAPSQQSNPYGSLYGAAQLQQQPPGQQQSVPWAAPLSSAPAQQPDSLPPLPEEPPLPGEPPMPGSASLPNGHVAQDAEPYLDDSLHMPLADVLELIHAPGRAKRPKRIAIIMRGIPGSGKSFIARKLRDAEMAAGGEAPRVHSIDDYFITEMEKEVWEKDVSGKRKLRLVQETGYKYEEDMEGPYKASLLKAFQRTVEEARFTFVIVDANNLRFEDFKAFWSVGQRAGYEVYGMQAPELDPKVCHGRNIHGRSLEEITSAAQAMESIPSLYPQLDASGLLREAQPKRKQTGIKEVDMEDSQEESAGSEAEVAAAIRAKSRWADLDEADEPVARRSKKARMSATTERQNPAPPAFKKRVRWADDVEDEDEDIGFSIGGASRQQLETVYVLEGLGPPKDQAAASRTFADQVKMEHQSEGKSFRDVLFGGHKR</sequence>
<gene>
    <name evidence="2" type="primary">g2004</name>
    <name evidence="2" type="ORF">VP750_LOCUS1713</name>
</gene>
<evidence type="ECO:0000313" key="2">
    <source>
        <dbReference type="EMBL" id="CAL5220054.1"/>
    </source>
</evidence>
<comment type="caution">
    <text evidence="2">The sequence shown here is derived from an EMBL/GenBank/DDBJ whole genome shotgun (WGS) entry which is preliminary data.</text>
</comment>
<feature type="compositionally biased region" description="Low complexity" evidence="1">
    <location>
        <begin position="55"/>
        <end position="85"/>
    </location>
</feature>
<dbReference type="InterPro" id="IPR027417">
    <property type="entry name" value="P-loop_NTPase"/>
</dbReference>
<evidence type="ECO:0000256" key="1">
    <source>
        <dbReference type="SAM" id="MobiDB-lite"/>
    </source>
</evidence>
<organism evidence="2 3">
    <name type="scientific">Coccomyxa viridis</name>
    <dbReference type="NCBI Taxonomy" id="1274662"/>
    <lineage>
        <taxon>Eukaryota</taxon>
        <taxon>Viridiplantae</taxon>
        <taxon>Chlorophyta</taxon>
        <taxon>core chlorophytes</taxon>
        <taxon>Trebouxiophyceae</taxon>
        <taxon>Trebouxiophyceae incertae sedis</taxon>
        <taxon>Coccomyxaceae</taxon>
        <taxon>Coccomyxa</taxon>
    </lineage>
</organism>
<evidence type="ECO:0000313" key="3">
    <source>
        <dbReference type="Proteomes" id="UP001497392"/>
    </source>
</evidence>
<dbReference type="EMBL" id="CAXHTA020000002">
    <property type="protein sequence ID" value="CAL5220054.1"/>
    <property type="molecule type" value="Genomic_DNA"/>
</dbReference>